<protein>
    <submittedName>
        <fullName evidence="1">Uncharacterized protein</fullName>
    </submittedName>
</protein>
<dbReference type="AlphaFoldDB" id="A0A6A6A056"/>
<dbReference type="EMBL" id="ML977517">
    <property type="protein sequence ID" value="KAF2125180.1"/>
    <property type="molecule type" value="Genomic_DNA"/>
</dbReference>
<proteinExistence type="predicted"/>
<evidence type="ECO:0000313" key="2">
    <source>
        <dbReference type="Proteomes" id="UP000799771"/>
    </source>
</evidence>
<sequence length="364" mass="39931">MRPANHEYHHQWRLSCLQVAAPHAFGCLSAFSRFSPLTNPLTFLSIVLFVDLQCLHLVMSSQIFITTIVVTELNITGLAPLSTIFTPPADCSTRWLRPNDRDSTVYSGVALGSDVSTHATYYPQCYPYRALPTYSPGICPDGQTIAAIEETRLGVSGSGDVRRLWKAACCNSDNTINVSFDTWKCTSKFKTPFTAIVAFTTTDASGRVAHLFDITTTRPTTTTRTSGDSNQLVGTSVTMTIKNTAVLSAGTAQATPIYVLWELDDLSAFPPAYATSLASQIGVSFGGVVSITSSSSSASSLTSSSLFFLRIPSVYKPTIRPRLKHWRESGNRHRRHDWSRPTRYGHHYLSTSEKEATKGSYKCT</sequence>
<gene>
    <name evidence="1" type="ORF">P153DRAFT_400660</name>
</gene>
<keyword evidence="2" id="KW-1185">Reference proteome</keyword>
<organism evidence="1 2">
    <name type="scientific">Dothidotthia symphoricarpi CBS 119687</name>
    <dbReference type="NCBI Taxonomy" id="1392245"/>
    <lineage>
        <taxon>Eukaryota</taxon>
        <taxon>Fungi</taxon>
        <taxon>Dikarya</taxon>
        <taxon>Ascomycota</taxon>
        <taxon>Pezizomycotina</taxon>
        <taxon>Dothideomycetes</taxon>
        <taxon>Pleosporomycetidae</taxon>
        <taxon>Pleosporales</taxon>
        <taxon>Dothidotthiaceae</taxon>
        <taxon>Dothidotthia</taxon>
    </lineage>
</organism>
<name>A0A6A6A056_9PLEO</name>
<dbReference type="RefSeq" id="XP_033519572.1">
    <property type="nucleotide sequence ID" value="XM_033671844.1"/>
</dbReference>
<reference evidence="1" key="1">
    <citation type="journal article" date="2020" name="Stud. Mycol.">
        <title>101 Dothideomycetes genomes: a test case for predicting lifestyles and emergence of pathogens.</title>
        <authorList>
            <person name="Haridas S."/>
            <person name="Albert R."/>
            <person name="Binder M."/>
            <person name="Bloem J."/>
            <person name="Labutti K."/>
            <person name="Salamov A."/>
            <person name="Andreopoulos B."/>
            <person name="Baker S."/>
            <person name="Barry K."/>
            <person name="Bills G."/>
            <person name="Bluhm B."/>
            <person name="Cannon C."/>
            <person name="Castanera R."/>
            <person name="Culley D."/>
            <person name="Daum C."/>
            <person name="Ezra D."/>
            <person name="Gonzalez J."/>
            <person name="Henrissat B."/>
            <person name="Kuo A."/>
            <person name="Liang C."/>
            <person name="Lipzen A."/>
            <person name="Lutzoni F."/>
            <person name="Magnuson J."/>
            <person name="Mondo S."/>
            <person name="Nolan M."/>
            <person name="Ohm R."/>
            <person name="Pangilinan J."/>
            <person name="Park H.-J."/>
            <person name="Ramirez L."/>
            <person name="Alfaro M."/>
            <person name="Sun H."/>
            <person name="Tritt A."/>
            <person name="Yoshinaga Y."/>
            <person name="Zwiers L.-H."/>
            <person name="Turgeon B."/>
            <person name="Goodwin S."/>
            <person name="Spatafora J."/>
            <person name="Crous P."/>
            <person name="Grigoriev I."/>
        </authorList>
    </citation>
    <scope>NUCLEOTIDE SEQUENCE</scope>
    <source>
        <strain evidence="1">CBS 119687</strain>
    </source>
</reference>
<dbReference type="OrthoDB" id="4770059at2759"/>
<accession>A0A6A6A056</accession>
<dbReference type="GeneID" id="54412276"/>
<evidence type="ECO:0000313" key="1">
    <source>
        <dbReference type="EMBL" id="KAF2125180.1"/>
    </source>
</evidence>
<dbReference type="Proteomes" id="UP000799771">
    <property type="component" value="Unassembled WGS sequence"/>
</dbReference>